<dbReference type="Gene3D" id="3.40.50.2300">
    <property type="match status" value="2"/>
</dbReference>
<keyword evidence="3" id="KW-1185">Reference proteome</keyword>
<evidence type="ECO:0000256" key="1">
    <source>
        <dbReference type="SAM" id="MobiDB-lite"/>
    </source>
</evidence>
<comment type="caution">
    <text evidence="2">The sequence shown here is derived from an EMBL/GenBank/DDBJ whole genome shotgun (WGS) entry which is preliminary data.</text>
</comment>
<protein>
    <submittedName>
        <fullName evidence="2">ABC-type branched-subunit amino acid transport system substrate-binding protein</fullName>
    </submittedName>
</protein>
<dbReference type="InterPro" id="IPR027417">
    <property type="entry name" value="P-loop_NTPase"/>
</dbReference>
<gene>
    <name evidence="2" type="ORF">HEB94_009627</name>
</gene>
<dbReference type="RefSeq" id="WP_192755763.1">
    <property type="nucleotide sequence ID" value="NZ_BAABJL010000084.1"/>
</dbReference>
<dbReference type="SUPFAM" id="SSF53822">
    <property type="entry name" value="Periplasmic binding protein-like I"/>
    <property type="match status" value="1"/>
</dbReference>
<dbReference type="Proteomes" id="UP000638648">
    <property type="component" value="Unassembled WGS sequence"/>
</dbReference>
<reference evidence="2" key="1">
    <citation type="submission" date="2020-10" db="EMBL/GenBank/DDBJ databases">
        <title>Sequencing the genomes of 1000 actinobacteria strains.</title>
        <authorList>
            <person name="Klenk H.-P."/>
        </authorList>
    </citation>
    <scope>NUCLEOTIDE SEQUENCE</scope>
    <source>
        <strain evidence="2">DSM 45354</strain>
    </source>
</reference>
<organism evidence="2 3">
    <name type="scientific">Actinopolymorpha pittospori</name>
    <dbReference type="NCBI Taxonomy" id="648752"/>
    <lineage>
        <taxon>Bacteria</taxon>
        <taxon>Bacillati</taxon>
        <taxon>Actinomycetota</taxon>
        <taxon>Actinomycetes</taxon>
        <taxon>Propionibacteriales</taxon>
        <taxon>Actinopolymorphaceae</taxon>
        <taxon>Actinopolymorpha</taxon>
    </lineage>
</organism>
<feature type="region of interest" description="Disordered" evidence="1">
    <location>
        <begin position="106"/>
        <end position="141"/>
    </location>
</feature>
<dbReference type="SUPFAM" id="SSF52540">
    <property type="entry name" value="P-loop containing nucleoside triphosphate hydrolases"/>
    <property type="match status" value="1"/>
</dbReference>
<sequence>MGRTDTLAVIELLVERRPRQPLPIVVAYGPGGSGKTALLDQLRRRHGEGPVARVNLDDAGSRSCREVLDVIATDLRAYRHPQFGRLKLPRYSLARAALTAAAHTSTANAGSAAHTGSTNAGTTNDTTAGPDTGSTRDDDDPYRRARHFLVNRLTGLPLVADAVSSAADAAPATRGLGRLIQPLLRWLASFAVMAPWFARWLFSPTFGAVTRWYEREAAEPIFGLHGSSADAVVVAIWRTASLDDRREAQRLDRLLVRALVADLRAAYRRRRHRKVNCLLLLDGADLMGEVGYTLYPRGSDEPTPPASDLLELLAEARFETPDLPLLVVATKQQASPDDAHRSDLLGPVGADRPEDRAARSARAMYAQWRRTFEGAQSSDRRALDAAYLPVQLNSFTLEQTRQFLALWNRQLSSTVESEVLVEELHEVTRGHPLAVRLATQVVDRSYRRTRVVPSVRATFNEYVPTGEPTAAPNDTVSEYLLLRFLQRFRGGEDAPERSQTRWLLARLAAPRQLDIATIEQLVPGRPAGDLWDRLAVLSFTTRCGEALVLHPLLRDLLVADLTGQVEAEGRPSYAEVHERLRDHYKELGQHADYLYHALALGDFQLVASRLDGRIKHGDPHWLDELDLVAEAPMSASSRVGMAQKLRDRIQLIGGPTGDAIGKLFRSDLRLRLETLVMATWQLHSCTSTVRRTPEQLGKALDAHLLLSEHVEAALEERLARYRRLRRAAEESRPAARAPDLPDYCRPNVVRRYPKVRPPRHTLRRLSTVMVLVLLAGYAGIYARHTALRCNPFPIWQVRPVVQELMDPSRSLTKRPREECIGVSDRRGGFSYGQDHLTPDETEVAELNRLISQQNERVIEETGAGDAKRTYATVVVATMLSSAEEGPKRDLSAGVNELRGAYLAQREWNHFDTPVHMPSVLVRLVLANFGGNSARAEEVGNQIRELVDRDPTVVAVTGMGQTRDTTVAAAEQLGMARIPMVGSVASGTNFVGKPFFLRVSPSNERQAQVGVDFAASDPRLSDRDPFIIYASGDRYSEDLTDKFAKAFEVAPAGTRPRSGKPVLMNYAADEPSEIAQALQQRVSQVCARSKRPLIVYAGRSNEMPTLLDALSRSDCGDQAVILGGDDLSQLETAEFADLAGRESYVAGRVFFTTFAPTLDGWRRIGGGTVDPSVRAFFTEYAQRQRDPEASGKVFRTAPNGHIMLAYDALRLVIDGVERVQLAGRPLTRDTLFETLRRTTGAMAFEGVGGRVDFGVPESVVPTVGAEPKDKLVVVQRIIARGAGLTSDYQFSEGS</sequence>
<evidence type="ECO:0000313" key="2">
    <source>
        <dbReference type="EMBL" id="MBE1612779.1"/>
    </source>
</evidence>
<dbReference type="EMBL" id="JADBEM010000001">
    <property type="protein sequence ID" value="MBE1612779.1"/>
    <property type="molecule type" value="Genomic_DNA"/>
</dbReference>
<feature type="region of interest" description="Disordered" evidence="1">
    <location>
        <begin position="334"/>
        <end position="356"/>
    </location>
</feature>
<proteinExistence type="predicted"/>
<dbReference type="InterPro" id="IPR028082">
    <property type="entry name" value="Peripla_BP_I"/>
</dbReference>
<feature type="compositionally biased region" description="Low complexity" evidence="1">
    <location>
        <begin position="106"/>
        <end position="133"/>
    </location>
</feature>
<accession>A0A927N607</accession>
<evidence type="ECO:0000313" key="3">
    <source>
        <dbReference type="Proteomes" id="UP000638648"/>
    </source>
</evidence>
<name>A0A927N607_9ACTN</name>